<dbReference type="OrthoDB" id="10594332at2759"/>
<gene>
    <name evidence="1" type="ORF">WN51_12023</name>
</gene>
<dbReference type="Proteomes" id="UP000053105">
    <property type="component" value="Unassembled WGS sequence"/>
</dbReference>
<proteinExistence type="predicted"/>
<reference evidence="1 2" key="1">
    <citation type="submission" date="2015-07" db="EMBL/GenBank/DDBJ databases">
        <title>The genome of Melipona quadrifasciata.</title>
        <authorList>
            <person name="Pan H."/>
            <person name="Kapheim K."/>
        </authorList>
    </citation>
    <scope>NUCLEOTIDE SEQUENCE [LARGE SCALE GENOMIC DNA]</scope>
    <source>
        <strain evidence="1">0111107301</strain>
        <tissue evidence="1">Whole body</tissue>
    </source>
</reference>
<sequence>MLQFGTKNSRRAWQLGNFKPKPLLEGREFFYPRAQMRNNYGEMFFAGYGYSNQHQNSPPSPTRASIWGSIHSPFKNCFANNHCYVWMTPKHRMTHHSVFVFNHLSQTRYKRPNDSIIRERLLFPVFIQWNSVYVDLLYGLCKI</sequence>
<organism evidence="1 2">
    <name type="scientific">Melipona quadrifasciata</name>
    <dbReference type="NCBI Taxonomy" id="166423"/>
    <lineage>
        <taxon>Eukaryota</taxon>
        <taxon>Metazoa</taxon>
        <taxon>Ecdysozoa</taxon>
        <taxon>Arthropoda</taxon>
        <taxon>Hexapoda</taxon>
        <taxon>Insecta</taxon>
        <taxon>Pterygota</taxon>
        <taxon>Neoptera</taxon>
        <taxon>Endopterygota</taxon>
        <taxon>Hymenoptera</taxon>
        <taxon>Apocrita</taxon>
        <taxon>Aculeata</taxon>
        <taxon>Apoidea</taxon>
        <taxon>Anthophila</taxon>
        <taxon>Apidae</taxon>
        <taxon>Melipona</taxon>
    </lineage>
</organism>
<name>A0A0M9A3I1_9HYME</name>
<accession>A0A0M9A3I1</accession>
<evidence type="ECO:0000313" key="1">
    <source>
        <dbReference type="EMBL" id="KOX75696.1"/>
    </source>
</evidence>
<dbReference type="EMBL" id="KQ435759">
    <property type="protein sequence ID" value="KOX75696.1"/>
    <property type="molecule type" value="Genomic_DNA"/>
</dbReference>
<dbReference type="STRING" id="166423.A0A0M9A3I1"/>
<evidence type="ECO:0000313" key="2">
    <source>
        <dbReference type="Proteomes" id="UP000053105"/>
    </source>
</evidence>
<keyword evidence="2" id="KW-1185">Reference proteome</keyword>
<dbReference type="AlphaFoldDB" id="A0A0M9A3I1"/>
<protein>
    <submittedName>
        <fullName evidence="1">Uncharacterized protein</fullName>
    </submittedName>
</protein>